<sequence length="74" mass="8488">MSLSNKIYSLFKNKYTLILMVLLSIFIGVVSAQEDVSCYHCHTKVVNEFRNNIHYDKGFNCASCMVEQKNPIPV</sequence>
<protein>
    <recommendedName>
        <fullName evidence="3">NapC/NirT cytochrome c N-terminal domain-containing protein</fullName>
    </recommendedName>
</protein>
<accession>A0A0P7ZBH5</accession>
<reference evidence="1 2" key="1">
    <citation type="submission" date="2015-09" db="EMBL/GenBank/DDBJ databases">
        <title>A metagenomics-based metabolic model of nitrate-dependent anaerobic oxidation of methane by Methanoperedens-like archaea.</title>
        <authorList>
            <person name="Arshad A."/>
            <person name="Speth D.R."/>
            <person name="De Graaf R.M."/>
            <person name="Op Den Camp H.J."/>
            <person name="Jetten M.S."/>
            <person name="Welte C.U."/>
        </authorList>
    </citation>
    <scope>NUCLEOTIDE SEQUENCE [LARGE SCALE GENOMIC DNA]</scope>
</reference>
<evidence type="ECO:0000313" key="1">
    <source>
        <dbReference type="EMBL" id="KPQ41923.1"/>
    </source>
</evidence>
<evidence type="ECO:0000313" key="2">
    <source>
        <dbReference type="Proteomes" id="UP000050360"/>
    </source>
</evidence>
<dbReference type="AlphaFoldDB" id="A0A0P7ZBH5"/>
<organism evidence="1 2">
    <name type="scientific">Candidatus Methanoperedens nitratireducens</name>
    <dbReference type="NCBI Taxonomy" id="1392998"/>
    <lineage>
        <taxon>Archaea</taxon>
        <taxon>Methanobacteriati</taxon>
        <taxon>Methanobacteriota</taxon>
        <taxon>Stenosarchaea group</taxon>
        <taxon>Methanomicrobia</taxon>
        <taxon>Methanosarcinales</taxon>
        <taxon>ANME-2 cluster</taxon>
        <taxon>Candidatus Methanoperedentaceae</taxon>
        <taxon>Candidatus Methanoperedens</taxon>
    </lineage>
</organism>
<gene>
    <name evidence="1" type="ORF">MPEBLZ_03538</name>
</gene>
<name>A0A0P7ZBH5_9EURY</name>
<proteinExistence type="predicted"/>
<dbReference type="Proteomes" id="UP000050360">
    <property type="component" value="Unassembled WGS sequence"/>
</dbReference>
<evidence type="ECO:0008006" key="3">
    <source>
        <dbReference type="Google" id="ProtNLM"/>
    </source>
</evidence>
<dbReference type="SUPFAM" id="SSF48695">
    <property type="entry name" value="Multiheme cytochromes"/>
    <property type="match status" value="1"/>
</dbReference>
<comment type="caution">
    <text evidence="1">The sequence shown here is derived from an EMBL/GenBank/DDBJ whole genome shotgun (WGS) entry which is preliminary data.</text>
</comment>
<dbReference type="InterPro" id="IPR036280">
    <property type="entry name" value="Multihaem_cyt_sf"/>
</dbReference>
<dbReference type="EMBL" id="LKCM01000283">
    <property type="protein sequence ID" value="KPQ41923.1"/>
    <property type="molecule type" value="Genomic_DNA"/>
</dbReference>